<gene>
    <name evidence="1" type="ORF">HIV01_004715</name>
</gene>
<dbReference type="RefSeq" id="WP_207527091.1">
    <property type="nucleotide sequence ID" value="NZ_CP071517.1"/>
</dbReference>
<dbReference type="Proteomes" id="UP000663400">
    <property type="component" value="Chromosome"/>
</dbReference>
<name>A0ABX7RCE4_9GAMM</name>
<organism evidence="1 2">
    <name type="scientific">Lysobacter arenosi</name>
    <dbReference type="NCBI Taxonomy" id="2795387"/>
    <lineage>
        <taxon>Bacteria</taxon>
        <taxon>Pseudomonadati</taxon>
        <taxon>Pseudomonadota</taxon>
        <taxon>Gammaproteobacteria</taxon>
        <taxon>Lysobacterales</taxon>
        <taxon>Lysobacteraceae</taxon>
        <taxon>Lysobacter</taxon>
    </lineage>
</organism>
<proteinExistence type="predicted"/>
<reference evidence="1 2" key="1">
    <citation type="submission" date="2021-02" db="EMBL/GenBank/DDBJ databases">
        <title>Lysobacter arenosi sp. nov., isolated from soil of gangwondo yeongwol, south Korea.</title>
        <authorList>
            <person name="Kim K.R."/>
            <person name="Kim K.H."/>
            <person name="Jeon C.O."/>
        </authorList>
    </citation>
    <scope>NUCLEOTIDE SEQUENCE [LARGE SCALE GENOMIC DNA]</scope>
    <source>
        <strain evidence="1 2">R7</strain>
    </source>
</reference>
<dbReference type="EMBL" id="CP071517">
    <property type="protein sequence ID" value="QSX75828.1"/>
    <property type="molecule type" value="Genomic_DNA"/>
</dbReference>
<protein>
    <submittedName>
        <fullName evidence="1">Uncharacterized protein</fullName>
    </submittedName>
</protein>
<accession>A0ABX7RCE4</accession>
<sequence>MLLASSILRPAVAGPYGDDLSKCLVKSTSSEDKSQLVEWIFFSIALNPRVSGLTSIPDAKRDEANVKTGELFTRLIADSCKAETQHAVKYEGTAAISGAFQLLGQVAAQEIFADPAVVKGTEAFAKYIDSDRIEKALGASK</sequence>
<keyword evidence="2" id="KW-1185">Reference proteome</keyword>
<evidence type="ECO:0000313" key="2">
    <source>
        <dbReference type="Proteomes" id="UP000663400"/>
    </source>
</evidence>
<evidence type="ECO:0000313" key="1">
    <source>
        <dbReference type="EMBL" id="QSX75828.1"/>
    </source>
</evidence>